<evidence type="ECO:0000313" key="1">
    <source>
        <dbReference type="EMBL" id="KAF8780006.1"/>
    </source>
</evidence>
<protein>
    <submittedName>
        <fullName evidence="1">Uncharacterized protein</fullName>
    </submittedName>
</protein>
<keyword evidence="2" id="KW-1185">Reference proteome</keyword>
<reference evidence="1" key="1">
    <citation type="submission" date="2020-07" db="EMBL/GenBank/DDBJ databases">
        <title>Genome sequence and genetic diversity analysis of an under-domesticated orphan crop, white fonio (Digitaria exilis).</title>
        <authorList>
            <person name="Bennetzen J.L."/>
            <person name="Chen S."/>
            <person name="Ma X."/>
            <person name="Wang X."/>
            <person name="Yssel A.E.J."/>
            <person name="Chaluvadi S.R."/>
            <person name="Johnson M."/>
            <person name="Gangashetty P."/>
            <person name="Hamidou F."/>
            <person name="Sanogo M.D."/>
            <person name="Zwaenepoel A."/>
            <person name="Wallace J."/>
            <person name="Van De Peer Y."/>
            <person name="Van Deynze A."/>
        </authorList>
    </citation>
    <scope>NUCLEOTIDE SEQUENCE</scope>
    <source>
        <tissue evidence="1">Leaves</tissue>
    </source>
</reference>
<evidence type="ECO:0000313" key="2">
    <source>
        <dbReference type="Proteomes" id="UP000636709"/>
    </source>
</evidence>
<proteinExistence type="predicted"/>
<dbReference type="AlphaFoldDB" id="A0A835KVX3"/>
<accession>A0A835KVX3</accession>
<organism evidence="1 2">
    <name type="scientific">Digitaria exilis</name>
    <dbReference type="NCBI Taxonomy" id="1010633"/>
    <lineage>
        <taxon>Eukaryota</taxon>
        <taxon>Viridiplantae</taxon>
        <taxon>Streptophyta</taxon>
        <taxon>Embryophyta</taxon>
        <taxon>Tracheophyta</taxon>
        <taxon>Spermatophyta</taxon>
        <taxon>Magnoliopsida</taxon>
        <taxon>Liliopsida</taxon>
        <taxon>Poales</taxon>
        <taxon>Poaceae</taxon>
        <taxon>PACMAD clade</taxon>
        <taxon>Panicoideae</taxon>
        <taxon>Panicodae</taxon>
        <taxon>Paniceae</taxon>
        <taxon>Anthephorinae</taxon>
        <taxon>Digitaria</taxon>
    </lineage>
</organism>
<gene>
    <name evidence="1" type="ORF">HU200_002018</name>
</gene>
<dbReference type="Proteomes" id="UP000636709">
    <property type="component" value="Unassembled WGS sequence"/>
</dbReference>
<sequence length="88" mass="10451">MIDVYHVHVHPPVPASSIDEWWKTSLRALSKQRRRVTATIFIYTTWNLWKEKKQTYLQRVEVTALQIQHFIREQMGLRRQACGCSSVP</sequence>
<name>A0A835KVX3_9POAL</name>
<dbReference type="EMBL" id="JACEFO010000147">
    <property type="protein sequence ID" value="KAF8780006.1"/>
    <property type="molecule type" value="Genomic_DNA"/>
</dbReference>
<comment type="caution">
    <text evidence="1">The sequence shown here is derived from an EMBL/GenBank/DDBJ whole genome shotgun (WGS) entry which is preliminary data.</text>
</comment>